<sequence>MSRSKVPCVLTVLFRAKYFDDCLVQGVAAASNAFALHLCQMLLGVVDRKTHCCIVKVPAIDGIDCHHVQYTEIIIAGSAKSAGRLSFLFCDQF</sequence>
<reference evidence="2" key="1">
    <citation type="submission" date="2018-07" db="EMBL/GenBank/DDBJ databases">
        <title>Genome sequence of Erythrobacter strain YH-07, an antagonistic bacterium isolated from Yellow Sea.</title>
        <authorList>
            <person name="Tang T."/>
            <person name="Liu Q."/>
            <person name="Sun X."/>
        </authorList>
    </citation>
    <scope>NUCLEOTIDE SEQUENCE [LARGE SCALE GENOMIC DNA]</scope>
    <source>
        <strain evidence="2">YH-07</strain>
    </source>
</reference>
<dbReference type="AlphaFoldDB" id="A0A345YBH1"/>
<accession>A0A345YBH1</accession>
<evidence type="ECO:0000313" key="2">
    <source>
        <dbReference type="Proteomes" id="UP000254508"/>
    </source>
</evidence>
<dbReference type="KEGG" id="err:DVR09_02080"/>
<name>A0A345YBH1_9SPHN</name>
<dbReference type="Proteomes" id="UP000254508">
    <property type="component" value="Chromosome"/>
</dbReference>
<organism evidence="1 2">
    <name type="scientific">Erythrobacter aureus</name>
    <dbReference type="NCBI Taxonomy" id="2182384"/>
    <lineage>
        <taxon>Bacteria</taxon>
        <taxon>Pseudomonadati</taxon>
        <taxon>Pseudomonadota</taxon>
        <taxon>Alphaproteobacteria</taxon>
        <taxon>Sphingomonadales</taxon>
        <taxon>Erythrobacteraceae</taxon>
        <taxon>Erythrobacter/Porphyrobacter group</taxon>
        <taxon>Erythrobacter</taxon>
    </lineage>
</organism>
<proteinExistence type="predicted"/>
<dbReference type="EMBL" id="CP031357">
    <property type="protein sequence ID" value="AXK41273.1"/>
    <property type="molecule type" value="Genomic_DNA"/>
</dbReference>
<gene>
    <name evidence="1" type="ORF">DVR09_02080</name>
</gene>
<protein>
    <submittedName>
        <fullName evidence="1">Uncharacterized protein</fullName>
    </submittedName>
</protein>
<keyword evidence="2" id="KW-1185">Reference proteome</keyword>
<evidence type="ECO:0000313" key="1">
    <source>
        <dbReference type="EMBL" id="AXK41273.1"/>
    </source>
</evidence>